<evidence type="ECO:0000256" key="9">
    <source>
        <dbReference type="ARBA" id="ARBA00025772"/>
    </source>
</evidence>
<evidence type="ECO:0000256" key="7">
    <source>
        <dbReference type="ARBA" id="ARBA00022989"/>
    </source>
</evidence>
<dbReference type="InterPro" id="IPR045584">
    <property type="entry name" value="Pilin-like"/>
</dbReference>
<accession>A0A290XGM1</accession>
<dbReference type="GO" id="GO:0015627">
    <property type="term" value="C:type II protein secretion system complex"/>
    <property type="evidence" value="ECO:0007669"/>
    <property type="project" value="InterPro"/>
</dbReference>
<evidence type="ECO:0000256" key="10">
    <source>
        <dbReference type="ARBA" id="ARBA00030775"/>
    </source>
</evidence>
<dbReference type="KEGG" id="lum:CNR27_12880"/>
<dbReference type="SUPFAM" id="SSF54523">
    <property type="entry name" value="Pili subunits"/>
    <property type="match status" value="1"/>
</dbReference>
<dbReference type="NCBIfam" id="TIGR02532">
    <property type="entry name" value="IV_pilin_GFxxxE"/>
    <property type="match status" value="1"/>
</dbReference>
<dbReference type="Pfam" id="PF07963">
    <property type="entry name" value="N_methyl"/>
    <property type="match status" value="1"/>
</dbReference>
<organism evidence="13 14">
    <name type="scientific">Luteimonas chenhongjianii</name>
    <dbReference type="NCBI Taxonomy" id="2006110"/>
    <lineage>
        <taxon>Bacteria</taxon>
        <taxon>Pseudomonadati</taxon>
        <taxon>Pseudomonadota</taxon>
        <taxon>Gammaproteobacteria</taxon>
        <taxon>Lysobacterales</taxon>
        <taxon>Lysobacteraceae</taxon>
        <taxon>Luteimonas</taxon>
    </lineage>
</organism>
<evidence type="ECO:0000256" key="4">
    <source>
        <dbReference type="ARBA" id="ARBA00022481"/>
    </source>
</evidence>
<comment type="similarity">
    <text evidence="9">Belongs to the GSP H family.</text>
</comment>
<dbReference type="PROSITE" id="PS00409">
    <property type="entry name" value="PROKAR_NTER_METHYL"/>
    <property type="match status" value="1"/>
</dbReference>
<evidence type="ECO:0000256" key="11">
    <source>
        <dbReference type="SAM" id="Phobius"/>
    </source>
</evidence>
<dbReference type="InterPro" id="IPR012902">
    <property type="entry name" value="N_methyl_site"/>
</dbReference>
<dbReference type="OrthoDB" id="6120962at2"/>
<gene>
    <name evidence="13" type="ORF">CNR27_12880</name>
</gene>
<dbReference type="Proteomes" id="UP000218968">
    <property type="component" value="Chromosome"/>
</dbReference>
<evidence type="ECO:0000256" key="3">
    <source>
        <dbReference type="ARBA" id="ARBA00022475"/>
    </source>
</evidence>
<feature type="transmembrane region" description="Helical" evidence="11">
    <location>
        <begin position="12"/>
        <end position="32"/>
    </location>
</feature>
<keyword evidence="8 11" id="KW-0472">Membrane</keyword>
<protein>
    <recommendedName>
        <fullName evidence="2">Type II secretion system protein H</fullName>
    </recommendedName>
    <alternativeName>
        <fullName evidence="10">General secretion pathway protein H</fullName>
    </alternativeName>
</protein>
<evidence type="ECO:0000259" key="12">
    <source>
        <dbReference type="Pfam" id="PF12019"/>
    </source>
</evidence>
<keyword evidence="6 11" id="KW-0812">Transmembrane</keyword>
<evidence type="ECO:0000256" key="2">
    <source>
        <dbReference type="ARBA" id="ARBA00021549"/>
    </source>
</evidence>
<evidence type="ECO:0000256" key="8">
    <source>
        <dbReference type="ARBA" id="ARBA00023136"/>
    </source>
</evidence>
<dbReference type="RefSeq" id="WP_096299355.1">
    <property type="nucleotide sequence ID" value="NZ_CP023406.1"/>
</dbReference>
<evidence type="ECO:0000256" key="6">
    <source>
        <dbReference type="ARBA" id="ARBA00022692"/>
    </source>
</evidence>
<keyword evidence="4" id="KW-0488">Methylation</keyword>
<dbReference type="GO" id="GO:0005886">
    <property type="term" value="C:plasma membrane"/>
    <property type="evidence" value="ECO:0007669"/>
    <property type="project" value="UniProtKB-SubCell"/>
</dbReference>
<dbReference type="GO" id="GO:0015628">
    <property type="term" value="P:protein secretion by the type II secretion system"/>
    <property type="evidence" value="ECO:0007669"/>
    <property type="project" value="InterPro"/>
</dbReference>
<proteinExistence type="inferred from homology"/>
<sequence length="176" mass="18424">MQHVRTRGFTLVELMVTIAIVGILLALGLPSFQGAIRSNRIATTTNELIGSVSLARSEGIRSTLGGGICATDDGTACSDDWAAGWLVWTNVGTANAALDAGDTIVRVIDAHPQLMLSAATGAGVERDRIVFDARGRPDTPSVITLRPVDCPPGLELVRTMSLNIVGQLTTEISACP</sequence>
<dbReference type="InterPro" id="IPR022346">
    <property type="entry name" value="T2SS_GspH"/>
</dbReference>
<evidence type="ECO:0000256" key="5">
    <source>
        <dbReference type="ARBA" id="ARBA00022519"/>
    </source>
</evidence>
<dbReference type="AlphaFoldDB" id="A0A290XGM1"/>
<dbReference type="Pfam" id="PF12019">
    <property type="entry name" value="GspH"/>
    <property type="match status" value="1"/>
</dbReference>
<dbReference type="Gene3D" id="3.55.40.10">
    <property type="entry name" value="minor pseudopilin epsh domain"/>
    <property type="match status" value="1"/>
</dbReference>
<feature type="domain" description="General secretion pathway GspH" evidence="12">
    <location>
        <begin position="45"/>
        <end position="149"/>
    </location>
</feature>
<keyword evidence="5" id="KW-0997">Cell inner membrane</keyword>
<keyword evidence="14" id="KW-1185">Reference proteome</keyword>
<keyword evidence="3" id="KW-1003">Cell membrane</keyword>
<keyword evidence="7 11" id="KW-1133">Transmembrane helix</keyword>
<evidence type="ECO:0000313" key="14">
    <source>
        <dbReference type="Proteomes" id="UP000218968"/>
    </source>
</evidence>
<reference evidence="14" key="1">
    <citation type="submission" date="2017-09" db="EMBL/GenBank/DDBJ databases">
        <title>Luteimonas liuhanmingii sp.nov., isolated from the intestinal contents of Tibetan Plateau Pika in Yushu, Qinghai Province, China.</title>
        <authorList>
            <person name="Gui Z."/>
        </authorList>
    </citation>
    <scope>NUCLEOTIDE SEQUENCE [LARGE SCALE GENOMIC DNA]</scope>
    <source>
        <strain evidence="14">100111</strain>
    </source>
</reference>
<evidence type="ECO:0000313" key="13">
    <source>
        <dbReference type="EMBL" id="ATD68213.1"/>
    </source>
</evidence>
<name>A0A290XGM1_9GAMM</name>
<comment type="subcellular location">
    <subcellularLocation>
        <location evidence="1">Cell inner membrane</location>
        <topology evidence="1">Single-pass membrane protein</topology>
    </subcellularLocation>
</comment>
<dbReference type="EMBL" id="CP023406">
    <property type="protein sequence ID" value="ATD68213.1"/>
    <property type="molecule type" value="Genomic_DNA"/>
</dbReference>
<evidence type="ECO:0000256" key="1">
    <source>
        <dbReference type="ARBA" id="ARBA00004377"/>
    </source>
</evidence>